<organism evidence="1">
    <name type="scientific">Rhizophora mucronata</name>
    <name type="common">Asiatic mangrove</name>
    <dbReference type="NCBI Taxonomy" id="61149"/>
    <lineage>
        <taxon>Eukaryota</taxon>
        <taxon>Viridiplantae</taxon>
        <taxon>Streptophyta</taxon>
        <taxon>Embryophyta</taxon>
        <taxon>Tracheophyta</taxon>
        <taxon>Spermatophyta</taxon>
        <taxon>Magnoliopsida</taxon>
        <taxon>eudicotyledons</taxon>
        <taxon>Gunneridae</taxon>
        <taxon>Pentapetalae</taxon>
        <taxon>rosids</taxon>
        <taxon>fabids</taxon>
        <taxon>Malpighiales</taxon>
        <taxon>Rhizophoraceae</taxon>
        <taxon>Rhizophora</taxon>
    </lineage>
</organism>
<protein>
    <submittedName>
        <fullName evidence="1">Uncharacterized protein</fullName>
    </submittedName>
</protein>
<evidence type="ECO:0000313" key="1">
    <source>
        <dbReference type="EMBL" id="MBX40669.1"/>
    </source>
</evidence>
<sequence length="25" mass="2952">MQPPESKKNFHNHIDTFQNITKLAL</sequence>
<dbReference type="EMBL" id="GGEC01060185">
    <property type="protein sequence ID" value="MBX40669.1"/>
    <property type="molecule type" value="Transcribed_RNA"/>
</dbReference>
<accession>A0A2P2NE02</accession>
<dbReference type="AlphaFoldDB" id="A0A2P2NE02"/>
<reference evidence="1" key="1">
    <citation type="submission" date="2018-02" db="EMBL/GenBank/DDBJ databases">
        <title>Rhizophora mucronata_Transcriptome.</title>
        <authorList>
            <person name="Meera S.P."/>
            <person name="Sreeshan A."/>
            <person name="Augustine A."/>
        </authorList>
    </citation>
    <scope>NUCLEOTIDE SEQUENCE</scope>
    <source>
        <tissue evidence="1">Leaf</tissue>
    </source>
</reference>
<name>A0A2P2NE02_RHIMU</name>
<proteinExistence type="predicted"/>